<protein>
    <submittedName>
        <fullName evidence="1">Uncharacterized protein</fullName>
    </submittedName>
</protein>
<gene>
    <name evidence="1" type="ORF">LIZ56_13200</name>
</gene>
<dbReference type="AlphaFoldDB" id="A0AAW4UFP4"/>
<dbReference type="RefSeq" id="WP_306778666.1">
    <property type="nucleotide sequence ID" value="NZ_JAJCJK010000025.1"/>
</dbReference>
<reference evidence="1" key="1">
    <citation type="submission" date="2021-10" db="EMBL/GenBank/DDBJ databases">
        <title>Collection of gut derived symbiotic bacterial strains cultured from healthy donors.</title>
        <authorList>
            <person name="Lin H."/>
            <person name="Littmann E."/>
            <person name="Kohout C."/>
            <person name="Pamer E.G."/>
        </authorList>
    </citation>
    <scope>NUCLEOTIDE SEQUENCE</scope>
    <source>
        <strain evidence="1">DFI.9.42</strain>
    </source>
</reference>
<dbReference type="EMBL" id="JAJCJK010000025">
    <property type="protein sequence ID" value="MCB6939357.1"/>
    <property type="molecule type" value="Genomic_DNA"/>
</dbReference>
<evidence type="ECO:0000313" key="2">
    <source>
        <dbReference type="Proteomes" id="UP001197684"/>
    </source>
</evidence>
<proteinExistence type="predicted"/>
<comment type="caution">
    <text evidence="1">The sequence shown here is derived from an EMBL/GenBank/DDBJ whole genome shotgun (WGS) entry which is preliminary data.</text>
</comment>
<dbReference type="Proteomes" id="UP001197684">
    <property type="component" value="Unassembled WGS sequence"/>
</dbReference>
<sequence length="202" mass="23055">MRKIKCIIKKILGTTNYKYPIYNGFLYENIESSCCGGTLNQEQLYIVTNLQEHELHSLEKLIKHEKICYSIISSFENYQEFENTGEMSYNHIINIFKYTENNSLLDEMSFVYEQLQYEGDYLIDNVKEGSCTTILISDDIVLLDSVASMIKGLGKAFGTHGVICNGVTSNRTMSVMETVPLALYLNCKYGQILTGEVLEMIE</sequence>
<accession>A0AAW4UFP4</accession>
<name>A0AAW4UFP4_9FIRM</name>
<organism evidence="1 2">
    <name type="scientific">Agathobacter rectalis</name>
    <dbReference type="NCBI Taxonomy" id="39491"/>
    <lineage>
        <taxon>Bacteria</taxon>
        <taxon>Bacillati</taxon>
        <taxon>Bacillota</taxon>
        <taxon>Clostridia</taxon>
        <taxon>Lachnospirales</taxon>
        <taxon>Lachnospiraceae</taxon>
        <taxon>Agathobacter</taxon>
    </lineage>
</organism>
<evidence type="ECO:0000313" key="1">
    <source>
        <dbReference type="EMBL" id="MCB6939357.1"/>
    </source>
</evidence>